<proteinExistence type="inferred from homology"/>
<keyword evidence="6" id="KW-0406">Ion transport</keyword>
<evidence type="ECO:0000256" key="4">
    <source>
        <dbReference type="ARBA" id="ARBA00023136"/>
    </source>
</evidence>
<comment type="similarity">
    <text evidence="5 6">Belongs to the anion channel-forming bestrophin (TC 1.A.46) family. Calcium-sensitive chloride channel subfamily.</text>
</comment>
<feature type="region of interest" description="Disordered" evidence="7">
    <location>
        <begin position="487"/>
        <end position="507"/>
    </location>
</feature>
<evidence type="ECO:0000313" key="9">
    <source>
        <dbReference type="WBParaSite" id="MBELARI_LOCUS14546"/>
    </source>
</evidence>
<keyword evidence="8" id="KW-1185">Reference proteome</keyword>
<feature type="transmembrane region" description="Helical" evidence="6">
    <location>
        <begin position="28"/>
        <end position="54"/>
    </location>
</feature>
<evidence type="ECO:0000256" key="3">
    <source>
        <dbReference type="ARBA" id="ARBA00022989"/>
    </source>
</evidence>
<keyword evidence="6" id="KW-1003">Cell membrane</keyword>
<evidence type="ECO:0000313" key="8">
    <source>
        <dbReference type="Proteomes" id="UP000887575"/>
    </source>
</evidence>
<protein>
    <recommendedName>
        <fullName evidence="6">Bestrophin homolog</fullName>
    </recommendedName>
</protein>
<dbReference type="PANTHER" id="PTHR10736">
    <property type="entry name" value="BESTROPHIN"/>
    <property type="match status" value="1"/>
</dbReference>
<evidence type="ECO:0000256" key="7">
    <source>
        <dbReference type="SAM" id="MobiDB-lite"/>
    </source>
</evidence>
<feature type="region of interest" description="Disordered" evidence="7">
    <location>
        <begin position="352"/>
        <end position="378"/>
    </location>
</feature>
<dbReference type="InterPro" id="IPR021134">
    <property type="entry name" value="Bestrophin-like"/>
</dbReference>
<keyword evidence="6" id="KW-0407">Ion channel</keyword>
<evidence type="ECO:0000256" key="2">
    <source>
        <dbReference type="ARBA" id="ARBA00022692"/>
    </source>
</evidence>
<keyword evidence="6" id="KW-0813">Transport</keyword>
<accession>A0AAF3EKK2</accession>
<feature type="compositionally biased region" description="Polar residues" evidence="7">
    <location>
        <begin position="422"/>
        <end position="436"/>
    </location>
</feature>
<comment type="subcellular location">
    <subcellularLocation>
        <location evidence="6">Cell membrane</location>
        <topology evidence="6">Multi-pass membrane protein</topology>
    </subcellularLocation>
    <subcellularLocation>
        <location evidence="1">Membrane</location>
        <topology evidence="1">Multi-pass membrane protein</topology>
    </subcellularLocation>
</comment>
<keyword evidence="6" id="KW-0869">Chloride channel</keyword>
<evidence type="ECO:0000256" key="6">
    <source>
        <dbReference type="RuleBase" id="RU363126"/>
    </source>
</evidence>
<sequence length="507" mass="58209">MTVNYGLVVADASPLNRFRLLFRWKGSIWKAILAEFSLWSLCYLLLFILINFVLDVDSKNFMLMLAEKLNVVTKIDGMIFMLSFFVGAIVTRWTLALANIGFIDNLALTISYHLHGKLEKARMIRRNLIRYAIQAQLLVFRDVSTQVKKRFPSPSSMIEANFITDKELKMIDSYGDYSLPKYWMPILWAQHAIHRARNDGMFLSNNDADEIHKMFIEWRSRLSELGNMDWVPLPLVYPQLVVLVVNTYFIILLFARQPIFVGDSERDTIDLIAIILHTSLEFLFYVGWLRVAEALINPMGEDDDDFEMNWLLDRNLKTGLAIVDKGHDHVPTLEKDPHWDYEQPLLYAENTRPVNPLHGSAQENEHLNEEKNEKKISKMVPLEEPFESSFSSRRPSNAAFQSLPLKSGLSRFRELYGEISGSGLSASHQKSPTISQPHRVPSPSHSEQSKKDFSFFEDTFDELTPDQLTVSTQASVFAHYDGTSPVISRPGRTMSGTSRLEHINEEK</sequence>
<keyword evidence="3 6" id="KW-1133">Transmembrane helix</keyword>
<dbReference type="InterPro" id="IPR000615">
    <property type="entry name" value="Bestrophin"/>
</dbReference>
<keyword evidence="6" id="KW-0868">Chloride</keyword>
<feature type="compositionally biased region" description="Basic and acidic residues" evidence="7">
    <location>
        <begin position="363"/>
        <end position="376"/>
    </location>
</feature>
<keyword evidence="4 6" id="KW-0472">Membrane</keyword>
<feature type="region of interest" description="Disordered" evidence="7">
    <location>
        <begin position="422"/>
        <end position="449"/>
    </location>
</feature>
<keyword evidence="2 6" id="KW-0812">Transmembrane</keyword>
<dbReference type="GO" id="GO:0005254">
    <property type="term" value="F:chloride channel activity"/>
    <property type="evidence" value="ECO:0007669"/>
    <property type="project" value="UniProtKB-KW"/>
</dbReference>
<evidence type="ECO:0000256" key="1">
    <source>
        <dbReference type="ARBA" id="ARBA00004141"/>
    </source>
</evidence>
<organism evidence="8 9">
    <name type="scientific">Mesorhabditis belari</name>
    <dbReference type="NCBI Taxonomy" id="2138241"/>
    <lineage>
        <taxon>Eukaryota</taxon>
        <taxon>Metazoa</taxon>
        <taxon>Ecdysozoa</taxon>
        <taxon>Nematoda</taxon>
        <taxon>Chromadorea</taxon>
        <taxon>Rhabditida</taxon>
        <taxon>Rhabditina</taxon>
        <taxon>Rhabditomorpha</taxon>
        <taxon>Rhabditoidea</taxon>
        <taxon>Rhabditidae</taxon>
        <taxon>Mesorhabditinae</taxon>
        <taxon>Mesorhabditis</taxon>
    </lineage>
</organism>
<feature type="transmembrane region" description="Helical" evidence="6">
    <location>
        <begin position="75"/>
        <end position="95"/>
    </location>
</feature>
<dbReference type="Pfam" id="PF01062">
    <property type="entry name" value="Bestrophin"/>
    <property type="match status" value="1"/>
</dbReference>
<dbReference type="GO" id="GO:0005886">
    <property type="term" value="C:plasma membrane"/>
    <property type="evidence" value="ECO:0007669"/>
    <property type="project" value="UniProtKB-SubCell"/>
</dbReference>
<reference evidence="9" key="1">
    <citation type="submission" date="2024-02" db="UniProtKB">
        <authorList>
            <consortium name="WormBaseParasite"/>
        </authorList>
    </citation>
    <scope>IDENTIFICATION</scope>
</reference>
<dbReference type="AlphaFoldDB" id="A0AAF3EKK2"/>
<dbReference type="WBParaSite" id="MBELARI_LOCUS14546">
    <property type="protein sequence ID" value="MBELARI_LOCUS14546"/>
    <property type="gene ID" value="MBELARI_LOCUS14546"/>
</dbReference>
<dbReference type="GO" id="GO:0034707">
    <property type="term" value="C:chloride channel complex"/>
    <property type="evidence" value="ECO:0007669"/>
    <property type="project" value="UniProtKB-KW"/>
</dbReference>
<dbReference type="PANTHER" id="PTHR10736:SF0">
    <property type="entry name" value="BESTROPHIN HOMOLOG"/>
    <property type="match status" value="1"/>
</dbReference>
<comment type="function">
    <text evidence="6">Forms chloride channels.</text>
</comment>
<evidence type="ECO:0000256" key="5">
    <source>
        <dbReference type="ARBA" id="ARBA00034769"/>
    </source>
</evidence>
<dbReference type="Proteomes" id="UP000887575">
    <property type="component" value="Unassembled WGS sequence"/>
</dbReference>
<name>A0AAF3EKK2_9BILA</name>
<feature type="transmembrane region" description="Helical" evidence="6">
    <location>
        <begin position="235"/>
        <end position="256"/>
    </location>
</feature>